<dbReference type="Pfam" id="PF02342">
    <property type="entry name" value="TerD"/>
    <property type="match status" value="1"/>
</dbReference>
<dbReference type="InterPro" id="IPR051324">
    <property type="entry name" value="Stress/Tellurium_Resist"/>
</dbReference>
<dbReference type="Proteomes" id="UP001278571">
    <property type="component" value="Unassembled WGS sequence"/>
</dbReference>
<evidence type="ECO:0000259" key="2">
    <source>
        <dbReference type="Pfam" id="PF02342"/>
    </source>
</evidence>
<organism evidence="3 4">
    <name type="scientific">Streptomyces roseolus</name>
    <dbReference type="NCBI Taxonomy" id="67358"/>
    <lineage>
        <taxon>Bacteria</taxon>
        <taxon>Bacillati</taxon>
        <taxon>Actinomycetota</taxon>
        <taxon>Actinomycetes</taxon>
        <taxon>Kitasatosporales</taxon>
        <taxon>Streptomycetaceae</taxon>
        <taxon>Streptomyces</taxon>
    </lineage>
</organism>
<dbReference type="PANTHER" id="PTHR32097">
    <property type="entry name" value="CAMP-BINDING PROTEIN 1-RELATED"/>
    <property type="match status" value="1"/>
</dbReference>
<protein>
    <submittedName>
        <fullName evidence="3">TerD family protein</fullName>
    </submittedName>
</protein>
<name>A0ABU4KFD2_9ACTN</name>
<gene>
    <name evidence="3" type="ORF">R2363_30370</name>
</gene>
<dbReference type="RefSeq" id="WP_319012636.1">
    <property type="nucleotide sequence ID" value="NZ_JAWJZF010000492.1"/>
</dbReference>
<accession>A0ABU4KFD2</accession>
<sequence>MDHEATSTGHWIPTVVLRVATGDMEAAALLLDSSHQVRDDADLVFHGRPAHPSGAVRLGPDGLALDLDRVEPAVERIVVAGWTRHTVHGAVPALRAVAPDGSAVVTFTVTGGEDVPAIALGVFHREAGGWKFDRLGEGYAAGLAGLIAAYGVAVDDGDRPAVLAGPVPLAGVVKLPGQAPPEAGAHVPGLFPPPQPPYRLVEGWEFGPVFEPAAFEGRGNQVVGVDTGPLPGPVLVEVAQEGEGHFALYPLDAHNKDGEYVIAMSLPDLRATRAVHAPKDGPLRLRVVSQNRWTLRVKPIAAARRLDGVLHGYGPDILLHPGKGVDLRVDFAGGPGHAGGHVHLRAHEVAGHHRMRLDPALLLHESGALRRTVPIMDGPVVVELHAAGAWTLTTKPVPAP</sequence>
<comment type="similarity">
    <text evidence="1">Belongs to the CAPAB/TerDEXZ family.</text>
</comment>
<dbReference type="EMBL" id="JAWJZF010000492">
    <property type="protein sequence ID" value="MDX2296471.1"/>
    <property type="molecule type" value="Genomic_DNA"/>
</dbReference>
<reference evidence="3 4" key="1">
    <citation type="submission" date="2023-10" db="EMBL/GenBank/DDBJ databases">
        <authorList>
            <person name="Wang X.X."/>
        </authorList>
    </citation>
    <scope>NUCLEOTIDE SEQUENCE [LARGE SCALE GENOMIC DNA]</scope>
    <source>
        <strain evidence="3 4">NBRC 12816</strain>
    </source>
</reference>
<evidence type="ECO:0000256" key="1">
    <source>
        <dbReference type="ARBA" id="ARBA00008775"/>
    </source>
</evidence>
<evidence type="ECO:0000313" key="4">
    <source>
        <dbReference type="Proteomes" id="UP001278571"/>
    </source>
</evidence>
<dbReference type="Gene3D" id="2.60.60.30">
    <property type="entry name" value="sav2460 like domains"/>
    <property type="match status" value="1"/>
</dbReference>
<comment type="caution">
    <text evidence="3">The sequence shown here is derived from an EMBL/GenBank/DDBJ whole genome shotgun (WGS) entry which is preliminary data.</text>
</comment>
<dbReference type="PANTHER" id="PTHR32097:SF4">
    <property type="entry name" value="GENERAL STRESS PROTEIN 16U"/>
    <property type="match status" value="1"/>
</dbReference>
<evidence type="ECO:0000313" key="3">
    <source>
        <dbReference type="EMBL" id="MDX2296471.1"/>
    </source>
</evidence>
<proteinExistence type="inferred from homology"/>
<feature type="domain" description="TerD" evidence="2">
    <location>
        <begin position="21"/>
        <end position="150"/>
    </location>
</feature>
<keyword evidence="4" id="KW-1185">Reference proteome</keyword>
<dbReference type="CDD" id="cd06974">
    <property type="entry name" value="TerD_like"/>
    <property type="match status" value="1"/>
</dbReference>
<dbReference type="InterPro" id="IPR003325">
    <property type="entry name" value="TerD"/>
</dbReference>